<dbReference type="GO" id="GO:0003677">
    <property type="term" value="F:DNA binding"/>
    <property type="evidence" value="ECO:0007669"/>
    <property type="project" value="InterPro"/>
</dbReference>
<evidence type="ECO:0000313" key="11">
    <source>
        <dbReference type="Proteomes" id="UP000058074"/>
    </source>
</evidence>
<dbReference type="InterPro" id="IPR006171">
    <property type="entry name" value="TOPRIM_dom"/>
</dbReference>
<keyword evidence="3" id="KW-0808">Transferase</keyword>
<evidence type="ECO:0000313" key="10">
    <source>
        <dbReference type="EMBL" id="ALH81331.1"/>
    </source>
</evidence>
<name>A0A0N7GSQ0_SPHMC</name>
<keyword evidence="4" id="KW-0548">Nucleotidyltransferase</keyword>
<evidence type="ECO:0000256" key="2">
    <source>
        <dbReference type="ARBA" id="ARBA00022515"/>
    </source>
</evidence>
<dbReference type="Pfam" id="PF13362">
    <property type="entry name" value="Toprim_3"/>
    <property type="match status" value="1"/>
</dbReference>
<dbReference type="AlphaFoldDB" id="A0A0N7GSQ0"/>
<evidence type="ECO:0000256" key="5">
    <source>
        <dbReference type="ARBA" id="ARBA00022705"/>
    </source>
</evidence>
<dbReference type="EMBL" id="CP012700">
    <property type="protein sequence ID" value="ALH81331.1"/>
    <property type="molecule type" value="Genomic_DNA"/>
</dbReference>
<dbReference type="GO" id="GO:0016779">
    <property type="term" value="F:nucleotidyltransferase activity"/>
    <property type="evidence" value="ECO:0007669"/>
    <property type="project" value="UniProtKB-KW"/>
</dbReference>
<dbReference type="GO" id="GO:0006269">
    <property type="term" value="P:DNA replication, synthesis of primer"/>
    <property type="evidence" value="ECO:0007669"/>
    <property type="project" value="UniProtKB-KW"/>
</dbReference>
<dbReference type="KEGG" id="smag:AN936_13440"/>
<dbReference type="GO" id="GO:1990077">
    <property type="term" value="C:primosome complex"/>
    <property type="evidence" value="ECO:0007669"/>
    <property type="project" value="UniProtKB-KW"/>
</dbReference>
<evidence type="ECO:0000256" key="1">
    <source>
        <dbReference type="ARBA" id="ARBA00022478"/>
    </source>
</evidence>
<keyword evidence="1" id="KW-0240">DNA-directed RNA polymerase</keyword>
<evidence type="ECO:0000256" key="3">
    <source>
        <dbReference type="ARBA" id="ARBA00022679"/>
    </source>
</evidence>
<dbReference type="Proteomes" id="UP000058074">
    <property type="component" value="Chromosome"/>
</dbReference>
<keyword evidence="2" id="KW-0639">Primosome</keyword>
<evidence type="ECO:0000259" key="9">
    <source>
        <dbReference type="Pfam" id="PF23639"/>
    </source>
</evidence>
<organism evidence="10 11">
    <name type="scientific">Sphingopyxis macrogoltabida</name>
    <name type="common">Sphingomonas macrogoltabidus</name>
    <dbReference type="NCBI Taxonomy" id="33050"/>
    <lineage>
        <taxon>Bacteria</taxon>
        <taxon>Pseudomonadati</taxon>
        <taxon>Pseudomonadota</taxon>
        <taxon>Alphaproteobacteria</taxon>
        <taxon>Sphingomonadales</taxon>
        <taxon>Sphingomonadaceae</taxon>
        <taxon>Sphingopyxis</taxon>
    </lineage>
</organism>
<dbReference type="GO" id="GO:0000428">
    <property type="term" value="C:DNA-directed RNA polymerase complex"/>
    <property type="evidence" value="ECO:0007669"/>
    <property type="project" value="UniProtKB-KW"/>
</dbReference>
<dbReference type="InterPro" id="IPR055570">
    <property type="entry name" value="DUF7146"/>
</dbReference>
<proteinExistence type="predicted"/>
<feature type="domain" description="Toprim" evidence="8">
    <location>
        <begin position="237"/>
        <end position="324"/>
    </location>
</feature>
<protein>
    <submittedName>
        <fullName evidence="10">Uncharacterized protein</fullName>
    </submittedName>
</protein>
<gene>
    <name evidence="10" type="ORF">AN936_13440</name>
</gene>
<evidence type="ECO:0000256" key="6">
    <source>
        <dbReference type="ARBA" id="ARBA00023163"/>
    </source>
</evidence>
<accession>A0A0N7GSQ0</accession>
<dbReference type="Pfam" id="PF23639">
    <property type="entry name" value="DUF7146"/>
    <property type="match status" value="1"/>
</dbReference>
<sequence>MGCRKAPNASGKRKGGSLQGQLCGDGASMSVSNSTLSRPSLEETARKLCESRGGKWSGTKGMARCPAHDDRTPSLGVTLGRKAILLHCFAGCDQASVLAALAREGIETSALFSGSSDEFPIQPSYSNKPSAAALRIWRDARPLQRSPAKAYLEERGILATSHALRFHPRTPLGPKGRARFLPAMIAAVSLDEGPIAIHRTFLSHSGHTQASFAKPKRALGSLGEAAVRLFAPAEGRLGLAEGIESAMSAYALTGIPTWATLGNERFGLVAIPESVSDLHLFVDHDSGGDLAAERGRDSYLREGRHIQVRQPNSRGTDWNDELQSWLRHKACR</sequence>
<dbReference type="InterPro" id="IPR036977">
    <property type="entry name" value="DNA_primase_Znf_CHC2"/>
</dbReference>
<feature type="region of interest" description="Disordered" evidence="7">
    <location>
        <begin position="1"/>
        <end position="23"/>
    </location>
</feature>
<dbReference type="PATRIC" id="fig|33050.5.peg.2782"/>
<feature type="domain" description="DUF7146" evidence="9">
    <location>
        <begin position="130"/>
        <end position="229"/>
    </location>
</feature>
<dbReference type="Gene3D" id="3.90.580.10">
    <property type="entry name" value="Zinc finger, CHC2-type domain"/>
    <property type="match status" value="1"/>
</dbReference>
<reference evidence="10 11" key="1">
    <citation type="journal article" date="2015" name="Genome Announc.">
        <title>Complete Genome Sequence of Polypropylene Glycol- and Polyethylene Glycol-Degrading Sphingopyxis macrogoltabida Strain EY-1.</title>
        <authorList>
            <person name="Ohtsubo Y."/>
            <person name="Nagata Y."/>
            <person name="Numata M."/>
            <person name="Tsuchikane K."/>
            <person name="Hosoyama A."/>
            <person name="Yamazoe A."/>
            <person name="Tsuda M."/>
            <person name="Fujita N."/>
            <person name="Kawai F."/>
        </authorList>
    </citation>
    <scope>NUCLEOTIDE SEQUENCE [LARGE SCALE GENOMIC DNA]</scope>
    <source>
        <strain evidence="10 11">EY-1</strain>
    </source>
</reference>
<evidence type="ECO:0000256" key="4">
    <source>
        <dbReference type="ARBA" id="ARBA00022695"/>
    </source>
</evidence>
<keyword evidence="5" id="KW-0235">DNA replication</keyword>
<evidence type="ECO:0000259" key="8">
    <source>
        <dbReference type="Pfam" id="PF13362"/>
    </source>
</evidence>
<evidence type="ECO:0000256" key="7">
    <source>
        <dbReference type="SAM" id="MobiDB-lite"/>
    </source>
</evidence>
<keyword evidence="6" id="KW-0804">Transcription</keyword>
<dbReference type="GO" id="GO:0008270">
    <property type="term" value="F:zinc ion binding"/>
    <property type="evidence" value="ECO:0007669"/>
    <property type="project" value="InterPro"/>
</dbReference>